<evidence type="ECO:0008006" key="3">
    <source>
        <dbReference type="Google" id="ProtNLM"/>
    </source>
</evidence>
<evidence type="ECO:0000313" key="1">
    <source>
        <dbReference type="EMBL" id="AXC12305.1"/>
    </source>
</evidence>
<dbReference type="EMBL" id="CP030840">
    <property type="protein sequence ID" value="AXC12305.1"/>
    <property type="molecule type" value="Genomic_DNA"/>
</dbReference>
<organism evidence="1 2">
    <name type="scientific">Acidisarcina polymorpha</name>
    <dbReference type="NCBI Taxonomy" id="2211140"/>
    <lineage>
        <taxon>Bacteria</taxon>
        <taxon>Pseudomonadati</taxon>
        <taxon>Acidobacteriota</taxon>
        <taxon>Terriglobia</taxon>
        <taxon>Terriglobales</taxon>
        <taxon>Acidobacteriaceae</taxon>
        <taxon>Acidisarcina</taxon>
    </lineage>
</organism>
<gene>
    <name evidence="1" type="ORF">ACPOL_3003</name>
</gene>
<dbReference type="Proteomes" id="UP000253606">
    <property type="component" value="Chromosome"/>
</dbReference>
<reference evidence="1 2" key="1">
    <citation type="journal article" date="2018" name="Front. Microbiol.">
        <title>Hydrolytic Capabilities as a Key to Environmental Success: Chitinolytic and Cellulolytic Acidobacteria From Acidic Sub-arctic Soils and Boreal Peatlands.</title>
        <authorList>
            <person name="Belova S.E."/>
            <person name="Ravin N.V."/>
            <person name="Pankratov T.A."/>
            <person name="Rakitin A.L."/>
            <person name="Ivanova A.A."/>
            <person name="Beletsky A.V."/>
            <person name="Mardanov A.V."/>
            <person name="Sinninghe Damste J.S."/>
            <person name="Dedysh S.N."/>
        </authorList>
    </citation>
    <scope>NUCLEOTIDE SEQUENCE [LARGE SCALE GENOMIC DNA]</scope>
    <source>
        <strain evidence="1 2">SBC82</strain>
    </source>
</reference>
<keyword evidence="2" id="KW-1185">Reference proteome</keyword>
<proteinExistence type="predicted"/>
<evidence type="ECO:0000313" key="2">
    <source>
        <dbReference type="Proteomes" id="UP000253606"/>
    </source>
</evidence>
<dbReference type="KEGG" id="abas:ACPOL_3003"/>
<dbReference type="AlphaFoldDB" id="A0A2Z5G117"/>
<sequence length="66" mass="7112">MAYWITGSRALKEKIMMERTCAACDCTLEGEPIKVTIGGKTVEVCCDECALKLNEAAASVSAQGRR</sequence>
<name>A0A2Z5G117_9BACT</name>
<protein>
    <recommendedName>
        <fullName evidence="3">TRASH domain-containing protein</fullName>
    </recommendedName>
</protein>
<accession>A0A2Z5G117</accession>